<reference evidence="6 7" key="1">
    <citation type="journal article" date="2019" name="Int. J. Syst. Evol. Microbiol.">
        <title>The Global Catalogue of Microorganisms (GCM) 10K type strain sequencing project: providing services to taxonomists for standard genome sequencing and annotation.</title>
        <authorList>
            <consortium name="The Broad Institute Genomics Platform"/>
            <consortium name="The Broad Institute Genome Sequencing Center for Infectious Disease"/>
            <person name="Wu L."/>
            <person name="Ma J."/>
        </authorList>
    </citation>
    <scope>NUCLEOTIDE SEQUENCE [LARGE SCALE GENOMIC DNA]</scope>
    <source>
        <strain evidence="6 7">JCM 9383</strain>
    </source>
</reference>
<keyword evidence="7" id="KW-1185">Reference proteome</keyword>
<protein>
    <submittedName>
        <fullName evidence="6">Isoprenylcysteine carboxylmethyltransferase family protein</fullName>
    </submittedName>
</protein>
<name>A0ABN3V4A6_9PSEU</name>
<gene>
    <name evidence="6" type="ORF">GCM10010470_08110</name>
</gene>
<evidence type="ECO:0000313" key="7">
    <source>
        <dbReference type="Proteomes" id="UP001500979"/>
    </source>
</evidence>
<keyword evidence="3 5" id="KW-1133">Transmembrane helix</keyword>
<evidence type="ECO:0000256" key="3">
    <source>
        <dbReference type="ARBA" id="ARBA00022989"/>
    </source>
</evidence>
<keyword evidence="4 5" id="KW-0472">Membrane</keyword>
<proteinExistence type="predicted"/>
<dbReference type="Gene3D" id="1.20.120.1630">
    <property type="match status" value="1"/>
</dbReference>
<dbReference type="Proteomes" id="UP001500979">
    <property type="component" value="Unassembled WGS sequence"/>
</dbReference>
<feature type="transmembrane region" description="Helical" evidence="5">
    <location>
        <begin position="30"/>
        <end position="49"/>
    </location>
</feature>
<dbReference type="InterPro" id="IPR007318">
    <property type="entry name" value="Phopholipid_MeTrfase"/>
</dbReference>
<organism evidence="6 7">
    <name type="scientific">Saccharopolyspora taberi</name>
    <dbReference type="NCBI Taxonomy" id="60895"/>
    <lineage>
        <taxon>Bacteria</taxon>
        <taxon>Bacillati</taxon>
        <taxon>Actinomycetota</taxon>
        <taxon>Actinomycetes</taxon>
        <taxon>Pseudonocardiales</taxon>
        <taxon>Pseudonocardiaceae</taxon>
        <taxon>Saccharopolyspora</taxon>
    </lineage>
</organism>
<dbReference type="PANTHER" id="PTHR12714">
    <property type="entry name" value="PROTEIN-S ISOPRENYLCYSTEINE O-METHYLTRANSFERASE"/>
    <property type="match status" value="1"/>
</dbReference>
<accession>A0ABN3V4A6</accession>
<comment type="caution">
    <text evidence="6">The sequence shown here is derived from an EMBL/GenBank/DDBJ whole genome shotgun (WGS) entry which is preliminary data.</text>
</comment>
<evidence type="ECO:0000256" key="4">
    <source>
        <dbReference type="ARBA" id="ARBA00023136"/>
    </source>
</evidence>
<comment type="subcellular location">
    <subcellularLocation>
        <location evidence="1">Endomembrane system</location>
        <topology evidence="1">Multi-pass membrane protein</topology>
    </subcellularLocation>
</comment>
<evidence type="ECO:0000256" key="1">
    <source>
        <dbReference type="ARBA" id="ARBA00004127"/>
    </source>
</evidence>
<dbReference type="PANTHER" id="PTHR12714:SF24">
    <property type="entry name" value="SLR1182 PROTEIN"/>
    <property type="match status" value="1"/>
</dbReference>
<evidence type="ECO:0000256" key="5">
    <source>
        <dbReference type="SAM" id="Phobius"/>
    </source>
</evidence>
<sequence length="157" mass="17972">MFFVLGPGTFVGLIPWLLTGWQLRDPLPFWFLARILGVLLVIAGGLGLIRSFASFVWEGSGTPVPVAAPEQLVIGGLYRYVRNPMYVAMLWMVVGQALIFAHWSLLVYLVVWAVFVVAFVRWREEPVLARRFGAAYDEYRRAVPAWCPRLRPWHPDR</sequence>
<evidence type="ECO:0000256" key="2">
    <source>
        <dbReference type="ARBA" id="ARBA00022692"/>
    </source>
</evidence>
<dbReference type="PROSITE" id="PS50244">
    <property type="entry name" value="S5A_REDUCTASE"/>
    <property type="match status" value="1"/>
</dbReference>
<dbReference type="EMBL" id="BAAAUX010000003">
    <property type="protein sequence ID" value="GAA2777419.1"/>
    <property type="molecule type" value="Genomic_DNA"/>
</dbReference>
<keyword evidence="2 5" id="KW-0812">Transmembrane</keyword>
<dbReference type="Pfam" id="PF04191">
    <property type="entry name" value="PEMT"/>
    <property type="match status" value="1"/>
</dbReference>
<evidence type="ECO:0000313" key="6">
    <source>
        <dbReference type="EMBL" id="GAA2777419.1"/>
    </source>
</evidence>
<feature type="transmembrane region" description="Helical" evidence="5">
    <location>
        <begin position="105"/>
        <end position="122"/>
    </location>
</feature>